<gene>
    <name evidence="2" type="ORF">GGR39_002134</name>
</gene>
<keyword evidence="2" id="KW-0808">Transferase</keyword>
<name>A0A7W6C0Y8_9SPHN</name>
<evidence type="ECO:0000313" key="2">
    <source>
        <dbReference type="EMBL" id="MBB3940477.1"/>
    </source>
</evidence>
<dbReference type="SUPFAM" id="SSF56112">
    <property type="entry name" value="Protein kinase-like (PK-like)"/>
    <property type="match status" value="1"/>
</dbReference>
<dbReference type="PANTHER" id="PTHR21310">
    <property type="entry name" value="AMINOGLYCOSIDE PHOSPHOTRANSFERASE-RELATED-RELATED"/>
    <property type="match status" value="1"/>
</dbReference>
<dbReference type="InterPro" id="IPR051678">
    <property type="entry name" value="AGP_Transferase"/>
</dbReference>
<sequence>MTRDERLSAWLRTCPALSPQTRLESLVPMTGGQSSELLLATIAQPCQSPETLVIRLEQRGKQLFMTPDIGREYRVIDGVFKAGTVPVPQPIGLESTGDVLGTPFLAMGHVAGTPLLGRPSMHLAGPLPDWTAEQRRAAAFRGVDVMAYIHGIDWLSSHAFLLDSASADNALDQHLRRIERWYNWATGGRPHPVTDQALAYVLANRPAMGKGDPVLLWGDARPGNILFSQDQNVAAVLDWEGAFIGPRALDVSYWLMSDLFHAEAIGVDRLPGWPTEAETIARYEQVSGTQVRDLDYFIVLGALFMGTTLIRAADIGIADGRLQAGSRLGMDNSLTQIIAQRLGLPSPPLSPDFIAHRNLPAGTRGLAA</sequence>
<comment type="caution">
    <text evidence="2">The sequence shown here is derived from an EMBL/GenBank/DDBJ whole genome shotgun (WGS) entry which is preliminary data.</text>
</comment>
<evidence type="ECO:0000313" key="3">
    <source>
        <dbReference type="Proteomes" id="UP000561459"/>
    </source>
</evidence>
<dbReference type="Pfam" id="PF01636">
    <property type="entry name" value="APH"/>
    <property type="match status" value="1"/>
</dbReference>
<dbReference type="Gene3D" id="3.90.1200.10">
    <property type="match status" value="1"/>
</dbReference>
<dbReference type="InterPro" id="IPR041726">
    <property type="entry name" value="ACAD10_11_N"/>
</dbReference>
<dbReference type="AlphaFoldDB" id="A0A7W6C0Y8"/>
<keyword evidence="3" id="KW-1185">Reference proteome</keyword>
<dbReference type="GO" id="GO:0016301">
    <property type="term" value="F:kinase activity"/>
    <property type="evidence" value="ECO:0007669"/>
    <property type="project" value="UniProtKB-KW"/>
</dbReference>
<dbReference type="InterPro" id="IPR011009">
    <property type="entry name" value="Kinase-like_dom_sf"/>
</dbReference>
<organism evidence="2 3">
    <name type="scientific">Novosphingobium fluoreni</name>
    <dbReference type="NCBI Taxonomy" id="1391222"/>
    <lineage>
        <taxon>Bacteria</taxon>
        <taxon>Pseudomonadati</taxon>
        <taxon>Pseudomonadota</taxon>
        <taxon>Alphaproteobacteria</taxon>
        <taxon>Sphingomonadales</taxon>
        <taxon>Sphingomonadaceae</taxon>
        <taxon>Novosphingobium</taxon>
    </lineage>
</organism>
<dbReference type="CDD" id="cd05154">
    <property type="entry name" value="ACAD10_11_N-like"/>
    <property type="match status" value="1"/>
</dbReference>
<dbReference type="EMBL" id="JACIDY010000004">
    <property type="protein sequence ID" value="MBB3940477.1"/>
    <property type="molecule type" value="Genomic_DNA"/>
</dbReference>
<evidence type="ECO:0000259" key="1">
    <source>
        <dbReference type="Pfam" id="PF01636"/>
    </source>
</evidence>
<protein>
    <submittedName>
        <fullName evidence="2">Aminoglycoside phosphotransferase (APT) family kinase protein</fullName>
    </submittedName>
</protein>
<dbReference type="PANTHER" id="PTHR21310:SF40">
    <property type="entry name" value="AMINOGLYCOSIDE PHOSPHOTRANSFERASE DOMAIN-CONTAINING PROTEIN-RELATED"/>
    <property type="match status" value="1"/>
</dbReference>
<reference evidence="2 3" key="1">
    <citation type="submission" date="2020-08" db="EMBL/GenBank/DDBJ databases">
        <title>Genomic Encyclopedia of Type Strains, Phase IV (KMG-IV): sequencing the most valuable type-strain genomes for metagenomic binning, comparative biology and taxonomic classification.</title>
        <authorList>
            <person name="Goeker M."/>
        </authorList>
    </citation>
    <scope>NUCLEOTIDE SEQUENCE [LARGE SCALE GENOMIC DNA]</scope>
    <source>
        <strain evidence="2 3">DSM 27568</strain>
    </source>
</reference>
<proteinExistence type="predicted"/>
<dbReference type="Gene3D" id="3.30.200.20">
    <property type="entry name" value="Phosphorylase Kinase, domain 1"/>
    <property type="match status" value="1"/>
</dbReference>
<dbReference type="Proteomes" id="UP000561459">
    <property type="component" value="Unassembled WGS sequence"/>
</dbReference>
<feature type="domain" description="Aminoglycoside phosphotransferase" evidence="1">
    <location>
        <begin position="68"/>
        <end position="262"/>
    </location>
</feature>
<accession>A0A7W6C0Y8</accession>
<keyword evidence="2" id="KW-0418">Kinase</keyword>
<dbReference type="InterPro" id="IPR002575">
    <property type="entry name" value="Aminoglycoside_PTrfase"/>
</dbReference>